<dbReference type="Gene3D" id="1.10.287.110">
    <property type="entry name" value="DnaJ domain"/>
    <property type="match status" value="1"/>
</dbReference>
<reference evidence="6" key="1">
    <citation type="submission" date="2016-10" db="EMBL/GenBank/DDBJ databases">
        <authorList>
            <person name="Benchimol M."/>
            <person name="Almeida L.G."/>
            <person name="Vasconcelos A.T."/>
            <person name="Perreira-Neves A."/>
            <person name="Rosa I.A."/>
            <person name="Tasca T."/>
            <person name="Bogo M.R."/>
            <person name="de Souza W."/>
        </authorList>
    </citation>
    <scope>NUCLEOTIDE SEQUENCE [LARGE SCALE GENOMIC DNA]</scope>
    <source>
        <strain evidence="6">K</strain>
    </source>
</reference>
<evidence type="ECO:0000256" key="2">
    <source>
        <dbReference type="ARBA" id="ARBA00022803"/>
    </source>
</evidence>
<dbReference type="GeneID" id="94844648"/>
<evidence type="ECO:0000313" key="7">
    <source>
        <dbReference type="Proteomes" id="UP000179807"/>
    </source>
</evidence>
<sequence>MLLTLALLFCQGASVDQMKLRNIERLIAFHRFWDAYQQLTSVISQETGKIDNKLYRLRGQCCLNMAMVRETLEDAKKILKNSPNEDDRKFAYVLQSRANMQKGDFVQAKEAAEKTNDRQLIRNCENLRNMELNAKAKMEQGQIGEAAQLLDNLIQNAPKAKQLVYDRANIAWISQDFGRYKELSNELDKEFPSDSTIFYRKGIVSFCDGQMDQANKFVKKSQSMRNAPKNCSDALKAINTINVHYPLAQKAVEEKDAEKAEKEIELTLSAGRQFCPANSVVISTVNNMKVKLIRFKNTPEETLEILTKMLDEDSGNVELMLERGDVNLELEDFDAALFDYQNAQRHRPNDKRAQEGINKANEIKKKKTYVDHYEVLGLKKGASMTEIKNAYKKLVRQWHPDRYGDKQKKKEAEAMMKKINQAYDILGDEQKKRLYDMGQDPDNPGMGGGQDFGGFNVFDLFNMGGGGGNARTFTFGNGGFHFEFHMG</sequence>
<dbReference type="CDD" id="cd06257">
    <property type="entry name" value="DnaJ"/>
    <property type="match status" value="1"/>
</dbReference>
<dbReference type="AlphaFoldDB" id="A0A1J4JM96"/>
<accession>A0A1J4JM96</accession>
<comment type="caution">
    <text evidence="6">The sequence shown here is derived from an EMBL/GenBank/DDBJ whole genome shotgun (WGS) entry which is preliminary data.</text>
</comment>
<dbReference type="PROSITE" id="PS50005">
    <property type="entry name" value="TPR"/>
    <property type="match status" value="1"/>
</dbReference>
<dbReference type="EMBL" id="MLAK01001042">
    <property type="protein sequence ID" value="OHS98653.1"/>
    <property type="molecule type" value="Genomic_DNA"/>
</dbReference>
<evidence type="ECO:0000313" key="6">
    <source>
        <dbReference type="EMBL" id="OHS98653.1"/>
    </source>
</evidence>
<evidence type="ECO:0000259" key="5">
    <source>
        <dbReference type="PROSITE" id="PS50076"/>
    </source>
</evidence>
<dbReference type="PANTHER" id="PTHR45188">
    <property type="entry name" value="DNAJ PROTEIN P58IPK HOMOLOG"/>
    <property type="match status" value="1"/>
</dbReference>
<dbReference type="PRINTS" id="PR00625">
    <property type="entry name" value="JDOMAIN"/>
</dbReference>
<evidence type="ECO:0000256" key="1">
    <source>
        <dbReference type="ARBA" id="ARBA00022737"/>
    </source>
</evidence>
<feature type="domain" description="J" evidence="5">
    <location>
        <begin position="371"/>
        <end position="439"/>
    </location>
</feature>
<dbReference type="OrthoDB" id="10250354at2759"/>
<dbReference type="VEuPathDB" id="TrichDB:TRFO_34908"/>
<dbReference type="SMART" id="SM00271">
    <property type="entry name" value="DnaJ"/>
    <property type="match status" value="1"/>
</dbReference>
<dbReference type="Gene3D" id="1.25.40.10">
    <property type="entry name" value="Tetratricopeptide repeat domain"/>
    <property type="match status" value="1"/>
</dbReference>
<dbReference type="InterPro" id="IPR011990">
    <property type="entry name" value="TPR-like_helical_dom_sf"/>
</dbReference>
<evidence type="ECO:0000256" key="3">
    <source>
        <dbReference type="PROSITE-ProRule" id="PRU00339"/>
    </source>
</evidence>
<keyword evidence="2 3" id="KW-0802">TPR repeat</keyword>
<dbReference type="PROSITE" id="PS50076">
    <property type="entry name" value="DNAJ_2"/>
    <property type="match status" value="1"/>
</dbReference>
<keyword evidence="4" id="KW-0732">Signal</keyword>
<gene>
    <name evidence="6" type="ORF">TRFO_34908</name>
</gene>
<dbReference type="Pfam" id="PF00226">
    <property type="entry name" value="DnaJ"/>
    <property type="match status" value="1"/>
</dbReference>
<protein>
    <submittedName>
        <fullName evidence="6">DnaJ domain containing protein</fullName>
    </submittedName>
</protein>
<dbReference type="SUPFAM" id="SSF48452">
    <property type="entry name" value="TPR-like"/>
    <property type="match status" value="2"/>
</dbReference>
<dbReference type="InterPro" id="IPR001623">
    <property type="entry name" value="DnaJ_domain"/>
</dbReference>
<keyword evidence="1" id="KW-0677">Repeat</keyword>
<dbReference type="SMART" id="SM00028">
    <property type="entry name" value="TPR"/>
    <property type="match status" value="2"/>
</dbReference>
<dbReference type="InterPro" id="IPR019734">
    <property type="entry name" value="TPR_rpt"/>
</dbReference>
<feature type="chain" id="PRO_5011978019" evidence="4">
    <location>
        <begin position="18"/>
        <end position="487"/>
    </location>
</feature>
<dbReference type="InterPro" id="IPR036869">
    <property type="entry name" value="J_dom_sf"/>
</dbReference>
<feature type="signal peptide" evidence="4">
    <location>
        <begin position="1"/>
        <end position="17"/>
    </location>
</feature>
<evidence type="ECO:0000256" key="4">
    <source>
        <dbReference type="SAM" id="SignalP"/>
    </source>
</evidence>
<feature type="repeat" description="TPR" evidence="3">
    <location>
        <begin position="317"/>
        <end position="350"/>
    </location>
</feature>
<dbReference type="Proteomes" id="UP000179807">
    <property type="component" value="Unassembled WGS sequence"/>
</dbReference>
<dbReference type="PANTHER" id="PTHR45188:SF2">
    <property type="entry name" value="DNAJ HOMOLOG SUBFAMILY C MEMBER 7"/>
    <property type="match status" value="1"/>
</dbReference>
<dbReference type="RefSeq" id="XP_068351790.1">
    <property type="nucleotide sequence ID" value="XM_068509944.1"/>
</dbReference>
<keyword evidence="7" id="KW-1185">Reference proteome</keyword>
<organism evidence="6 7">
    <name type="scientific">Tritrichomonas foetus</name>
    <dbReference type="NCBI Taxonomy" id="1144522"/>
    <lineage>
        <taxon>Eukaryota</taxon>
        <taxon>Metamonada</taxon>
        <taxon>Parabasalia</taxon>
        <taxon>Tritrichomonadida</taxon>
        <taxon>Tritrichomonadidae</taxon>
        <taxon>Tritrichomonas</taxon>
    </lineage>
</organism>
<proteinExistence type="predicted"/>
<dbReference type="SUPFAM" id="SSF46565">
    <property type="entry name" value="Chaperone J-domain"/>
    <property type="match status" value="1"/>
</dbReference>
<name>A0A1J4JM96_9EUKA</name>